<gene>
    <name evidence="8" type="primary">deoC</name>
    <name evidence="8" type="ORF">I4W93_018345</name>
</gene>
<reference evidence="8 9" key="1">
    <citation type="submission" date="2020-12" db="EMBL/GenBank/DDBJ databases">
        <authorList>
            <person name="Ruan W."/>
            <person name="Khan S.A."/>
            <person name="Jeon C.O."/>
        </authorList>
    </citation>
    <scope>NUCLEOTIDE SEQUENCE [LARGE SCALE GENOMIC DNA]</scope>
    <source>
        <strain evidence="8 9">MA-13</strain>
    </source>
</reference>
<protein>
    <recommendedName>
        <fullName evidence="3 7">Deoxyribose-phosphate aldolase</fullName>
        <ecNumber evidence="3 7">4.1.2.4</ecNumber>
    </recommendedName>
</protein>
<evidence type="ECO:0000256" key="3">
    <source>
        <dbReference type="ARBA" id="ARBA00012515"/>
    </source>
</evidence>
<dbReference type="NCBIfam" id="TIGR00126">
    <property type="entry name" value="deoC"/>
    <property type="match status" value="1"/>
</dbReference>
<dbReference type="SMART" id="SM01133">
    <property type="entry name" value="DeoC"/>
    <property type="match status" value="1"/>
</dbReference>
<evidence type="ECO:0000256" key="7">
    <source>
        <dbReference type="NCBIfam" id="TIGR00126"/>
    </source>
</evidence>
<comment type="catalytic activity">
    <reaction evidence="6">
        <text>2-deoxy-D-ribose 5-phosphate = D-glyceraldehyde 3-phosphate + acetaldehyde</text>
        <dbReference type="Rhea" id="RHEA:12821"/>
        <dbReference type="ChEBI" id="CHEBI:15343"/>
        <dbReference type="ChEBI" id="CHEBI:59776"/>
        <dbReference type="ChEBI" id="CHEBI:62877"/>
        <dbReference type="EC" id="4.1.2.4"/>
    </reaction>
</comment>
<evidence type="ECO:0000256" key="4">
    <source>
        <dbReference type="ARBA" id="ARBA00023239"/>
    </source>
</evidence>
<dbReference type="PIRSF" id="PIRSF001357">
    <property type="entry name" value="DeoC"/>
    <property type="match status" value="1"/>
</dbReference>
<organism evidence="8 9">
    <name type="scientific">Rheinheimera maricola</name>
    <dbReference type="NCBI Taxonomy" id="2793282"/>
    <lineage>
        <taxon>Bacteria</taxon>
        <taxon>Pseudomonadati</taxon>
        <taxon>Pseudomonadota</taxon>
        <taxon>Gammaproteobacteria</taxon>
        <taxon>Chromatiales</taxon>
        <taxon>Chromatiaceae</taxon>
        <taxon>Rheinheimera</taxon>
    </lineage>
</organism>
<evidence type="ECO:0000313" key="8">
    <source>
        <dbReference type="EMBL" id="MBZ9613557.1"/>
    </source>
</evidence>
<accession>A0ABS7XFQ2</accession>
<dbReference type="SUPFAM" id="SSF51569">
    <property type="entry name" value="Aldolase"/>
    <property type="match status" value="1"/>
</dbReference>
<dbReference type="InterPro" id="IPR011343">
    <property type="entry name" value="DeoC"/>
</dbReference>
<dbReference type="Proteomes" id="UP000663814">
    <property type="component" value="Unassembled WGS sequence"/>
</dbReference>
<evidence type="ECO:0000256" key="5">
    <source>
        <dbReference type="ARBA" id="ARBA00023270"/>
    </source>
</evidence>
<keyword evidence="4 8" id="KW-0456">Lyase</keyword>
<keyword evidence="5" id="KW-0704">Schiff base</keyword>
<name>A0ABS7XFQ2_9GAMM</name>
<dbReference type="EC" id="4.1.2.4" evidence="3 7"/>
<dbReference type="Gene3D" id="3.20.20.70">
    <property type="entry name" value="Aldolase class I"/>
    <property type="match status" value="1"/>
</dbReference>
<dbReference type="PANTHER" id="PTHR10889">
    <property type="entry name" value="DEOXYRIBOSE-PHOSPHATE ALDOLASE"/>
    <property type="match status" value="1"/>
</dbReference>
<reference evidence="8 9" key="2">
    <citation type="submission" date="2021-08" db="EMBL/GenBank/DDBJ databases">
        <title>Rheinheimera aquimaris sp. nov., isolated from seawater of the East Sea in Korea.</title>
        <authorList>
            <person name="Kim K.H."/>
            <person name="Wenting R."/>
            <person name="Kim K.R."/>
            <person name="Jeon C.O."/>
        </authorList>
    </citation>
    <scope>NUCLEOTIDE SEQUENCE [LARGE SCALE GENOMIC DNA]</scope>
    <source>
        <strain evidence="8 9">MA-13</strain>
    </source>
</reference>
<evidence type="ECO:0000256" key="1">
    <source>
        <dbReference type="ARBA" id="ARBA00004816"/>
    </source>
</evidence>
<sequence>MTNLQRLNQLASILDITRLQDDDNTPAFQHWLSTLPQLDVAAFCVYPQYLPLLLSWPQPQVNAAIATVVNFPSGDLPTDLVCEQIQQAIYAGATEIDCVLPYKALLRGENGYVKSFLYDVRQVSAGVCLKVIIESGELVTAQQVAKATELVIDGGANFVKSSTGKTAVGITEEAARIMLTVIAASERNVGFKASGGVRTIEQALALLQIFEDVTGRVASRECMRIGASTLAFELAQHLSTDL</sequence>
<dbReference type="Pfam" id="PF01791">
    <property type="entry name" value="DeoC"/>
    <property type="match status" value="1"/>
</dbReference>
<dbReference type="EMBL" id="JAERPS020000008">
    <property type="protein sequence ID" value="MBZ9613557.1"/>
    <property type="molecule type" value="Genomic_DNA"/>
</dbReference>
<evidence type="ECO:0000256" key="6">
    <source>
        <dbReference type="ARBA" id="ARBA00048791"/>
    </source>
</evidence>
<keyword evidence="9" id="KW-1185">Reference proteome</keyword>
<dbReference type="InterPro" id="IPR013785">
    <property type="entry name" value="Aldolase_TIM"/>
</dbReference>
<comment type="caution">
    <text evidence="8">The sequence shown here is derived from an EMBL/GenBank/DDBJ whole genome shotgun (WGS) entry which is preliminary data.</text>
</comment>
<dbReference type="GO" id="GO:0004139">
    <property type="term" value="F:deoxyribose-phosphate aldolase activity"/>
    <property type="evidence" value="ECO:0007669"/>
    <property type="project" value="UniProtKB-EC"/>
</dbReference>
<dbReference type="RefSeq" id="WP_205312921.1">
    <property type="nucleotide sequence ID" value="NZ_JAERPS020000008.1"/>
</dbReference>
<comment type="similarity">
    <text evidence="2">Belongs to the DeoC/FbaB aldolase family. DeoC type 2 subfamily.</text>
</comment>
<dbReference type="PANTHER" id="PTHR10889:SF3">
    <property type="entry name" value="DEOXYRIBOSE-PHOSPHATE ALDOLASE"/>
    <property type="match status" value="1"/>
</dbReference>
<comment type="pathway">
    <text evidence="1">Carbohydrate degradation; 2-deoxy-D-ribose 1-phosphate degradation; D-glyceraldehyde 3-phosphate and acetaldehyde from 2-deoxy-alpha-D-ribose 1-phosphate: step 2/2.</text>
</comment>
<evidence type="ECO:0000313" key="9">
    <source>
        <dbReference type="Proteomes" id="UP000663814"/>
    </source>
</evidence>
<proteinExistence type="inferred from homology"/>
<evidence type="ECO:0000256" key="2">
    <source>
        <dbReference type="ARBA" id="ARBA00009473"/>
    </source>
</evidence>
<dbReference type="InterPro" id="IPR002915">
    <property type="entry name" value="DeoC/FbaB/LacD_aldolase"/>
</dbReference>